<feature type="non-terminal residue" evidence="3">
    <location>
        <position position="349"/>
    </location>
</feature>
<feature type="compositionally biased region" description="Low complexity" evidence="1">
    <location>
        <begin position="187"/>
        <end position="201"/>
    </location>
</feature>
<gene>
    <name evidence="3" type="primary">LOC106813611</name>
</gene>
<dbReference type="PANTHER" id="PTHR46532">
    <property type="entry name" value="MALE FERTILITY FACTOR KL5"/>
    <property type="match status" value="1"/>
</dbReference>
<feature type="compositionally biased region" description="Low complexity" evidence="1">
    <location>
        <begin position="328"/>
        <end position="341"/>
    </location>
</feature>
<dbReference type="RefSeq" id="XP_014673282.1">
    <property type="nucleotide sequence ID" value="XM_014817796.1"/>
</dbReference>
<dbReference type="GeneID" id="106813611"/>
<organism evidence="2 3">
    <name type="scientific">Priapulus caudatus</name>
    <name type="common">Priapulid worm</name>
    <dbReference type="NCBI Taxonomy" id="37621"/>
    <lineage>
        <taxon>Eukaryota</taxon>
        <taxon>Metazoa</taxon>
        <taxon>Ecdysozoa</taxon>
        <taxon>Scalidophora</taxon>
        <taxon>Priapulida</taxon>
        <taxon>Priapulimorpha</taxon>
        <taxon>Priapulimorphida</taxon>
        <taxon>Priapulidae</taxon>
        <taxon>Priapulus</taxon>
    </lineage>
</organism>
<keyword evidence="2" id="KW-1185">Reference proteome</keyword>
<feature type="region of interest" description="Disordered" evidence="1">
    <location>
        <begin position="157"/>
        <end position="207"/>
    </location>
</feature>
<feature type="compositionally biased region" description="Basic and acidic residues" evidence="1">
    <location>
        <begin position="172"/>
        <end position="185"/>
    </location>
</feature>
<dbReference type="Proteomes" id="UP000695022">
    <property type="component" value="Unplaced"/>
</dbReference>
<protein>
    <submittedName>
        <fullName evidence="3">Dynein heavy chain 5, axonemal-like</fullName>
    </submittedName>
</protein>
<reference evidence="3" key="1">
    <citation type="submission" date="2025-08" db="UniProtKB">
        <authorList>
            <consortium name="RefSeq"/>
        </authorList>
    </citation>
    <scope>IDENTIFICATION</scope>
</reference>
<feature type="region of interest" description="Disordered" evidence="1">
    <location>
        <begin position="325"/>
        <end position="349"/>
    </location>
</feature>
<evidence type="ECO:0000313" key="3">
    <source>
        <dbReference type="RefSeq" id="XP_014673282.1"/>
    </source>
</evidence>
<proteinExistence type="predicted"/>
<dbReference type="PANTHER" id="PTHR46532:SF13">
    <property type="entry name" value="CYTOPLASMIC DYNEIN 1 HEAVY CHAIN 1"/>
    <property type="match status" value="1"/>
</dbReference>
<evidence type="ECO:0000256" key="1">
    <source>
        <dbReference type="SAM" id="MobiDB-lite"/>
    </source>
</evidence>
<accession>A0ABM1EM61</accession>
<evidence type="ECO:0000313" key="2">
    <source>
        <dbReference type="Proteomes" id="UP000695022"/>
    </source>
</evidence>
<dbReference type="InterPro" id="IPR026983">
    <property type="entry name" value="DHC"/>
</dbReference>
<name>A0ABM1EM61_PRICU</name>
<sequence length="349" mass="37974">MSVLRQGQLSALRQAQLSAALLEENRAVRLSILPFLEPLMAPHVAMLDHSFSAGLTSITWTSLNVCNFIDKVKQSLQKLRLDAGRVNDMYEFRIRAGLDGIITHALLELPQDEACSVSELVARTQELCARGSQLLEVRSQAVKNAVKELISLLLPDQDNNPLPTSEPPTELGRYRSSDGGVRDPRPASTSSRLSASTRASAKQPSCTMDSLREAARDLYQHFSSRTLEAIACAVQTPLETIRKVFIATALQLYINESSESHVVFRADLVLAIPSIVLQPTLEDIQQALSRVCHLIVNVTKSVSVWESETYGAKVSTKSALKFFDDGQSGESESAGGAEEAATPSDAVTP</sequence>